<feature type="transmembrane region" description="Helical" evidence="1">
    <location>
        <begin position="101"/>
        <end position="124"/>
    </location>
</feature>
<dbReference type="EMBL" id="KF724688">
    <property type="protein sequence ID" value="AHX39902.1"/>
    <property type="molecule type" value="Genomic_DNA"/>
</dbReference>
<proteinExistence type="predicted"/>
<dbReference type="AlphaFoldDB" id="A0A023Q181"/>
<reference evidence="2" key="1">
    <citation type="journal article" date="2014" name="Science">
        <title>Marine tubeworm metamorphosis induced by arrays of bacterial phage tail-like structures.</title>
        <authorList>
            <person name="Shikuma N.J."/>
            <person name="Pilhofer M."/>
            <person name="Weiss G.L."/>
            <person name="Hadfield M.G."/>
            <person name="Jensen G.J."/>
            <person name="Newman D.K."/>
        </authorList>
    </citation>
    <scope>NUCLEOTIDE SEQUENCE</scope>
    <source>
        <strain evidence="2">HI1</strain>
    </source>
</reference>
<keyword evidence="1" id="KW-0812">Transmembrane</keyword>
<evidence type="ECO:0000256" key="1">
    <source>
        <dbReference type="SAM" id="Phobius"/>
    </source>
</evidence>
<sequence length="293" mass="34198">MSQEALTEEEIREQQLEAMRLRNRNITKYSKLGFYYLDLSKEYLHHSNYEDRLAMAAKLNGCEFKVAKPFKRPFSDREHTDEFHHIGDCDGQVVALRRAPAIWLVCFFLSLFGFLGGFGFFVFGLITGPAWWILAGIALFIIGPWLTYKLWEQLDWLDRIEFNRHTGLVRTSHTLLRRPFYIPIEDVEMCEGPIIQAARGGGEMGTGGLVLTKYPAKFWWRPTIATFGGMEKDHWTAILKFMDINEPIHEDVHESIEKHYKKDKNAMGTGPFPEVMKKYIDPEDKQVSRWKVW</sequence>
<dbReference type="RefSeq" id="WP_039610636.1">
    <property type="nucleotide sequence ID" value="NZ_JWIC01000007.1"/>
</dbReference>
<evidence type="ECO:0000313" key="2">
    <source>
        <dbReference type="EMBL" id="AHX39902.1"/>
    </source>
</evidence>
<name>A0A023Q181_9GAMM</name>
<keyword evidence="1" id="KW-0472">Membrane</keyword>
<protein>
    <recommendedName>
        <fullName evidence="3">Transmembrane protein</fullName>
    </recommendedName>
</protein>
<keyword evidence="1" id="KW-1133">Transmembrane helix</keyword>
<evidence type="ECO:0008006" key="3">
    <source>
        <dbReference type="Google" id="ProtNLM"/>
    </source>
</evidence>
<organism evidence="2">
    <name type="scientific">Pseudoalteromonas luteoviolacea</name>
    <dbReference type="NCBI Taxonomy" id="43657"/>
    <lineage>
        <taxon>Bacteria</taxon>
        <taxon>Pseudomonadati</taxon>
        <taxon>Pseudomonadota</taxon>
        <taxon>Gammaproteobacteria</taxon>
        <taxon>Alteromonadales</taxon>
        <taxon>Pseudoalteromonadaceae</taxon>
        <taxon>Pseudoalteromonas</taxon>
    </lineage>
</organism>
<accession>A0A023Q181</accession>
<dbReference type="OrthoDB" id="6295771at2"/>
<feature type="transmembrane region" description="Helical" evidence="1">
    <location>
        <begin position="130"/>
        <end position="151"/>
    </location>
</feature>